<evidence type="ECO:0000256" key="8">
    <source>
        <dbReference type="ARBA" id="ARBA00025752"/>
    </source>
</evidence>
<feature type="transmembrane region" description="Helical" evidence="9">
    <location>
        <begin position="73"/>
        <end position="95"/>
    </location>
</feature>
<dbReference type="AlphaFoldDB" id="A0AAD4T540"/>
<evidence type="ECO:0000256" key="4">
    <source>
        <dbReference type="ARBA" id="ARBA00022989"/>
    </source>
</evidence>
<evidence type="ECO:0000256" key="7">
    <source>
        <dbReference type="ARBA" id="ARBA00025100"/>
    </source>
</evidence>
<feature type="transmembrane region" description="Helical" evidence="9">
    <location>
        <begin position="107"/>
        <end position="128"/>
    </location>
</feature>
<keyword evidence="5 9" id="KW-0472">Membrane</keyword>
<keyword evidence="6" id="KW-0927">Auxin signaling pathway</keyword>
<dbReference type="GO" id="GO:0009734">
    <property type="term" value="P:auxin-activated signaling pathway"/>
    <property type="evidence" value="ECO:0007669"/>
    <property type="project" value="UniProtKB-KW"/>
</dbReference>
<keyword evidence="3 9" id="KW-0812">Transmembrane</keyword>
<name>A0AAD4T540_9MAGN</name>
<keyword evidence="4 9" id="KW-1133">Transmembrane helix</keyword>
<comment type="similarity">
    <text evidence="8">Belongs to the auxin efflux carrier (TC 2.A.69.2) family.</text>
</comment>
<feature type="transmembrane region" description="Helical" evidence="9">
    <location>
        <begin position="393"/>
        <end position="417"/>
    </location>
</feature>
<dbReference type="GO" id="GO:0080162">
    <property type="term" value="P:endoplasmic reticulum to cytosol auxin transport"/>
    <property type="evidence" value="ECO:0007669"/>
    <property type="project" value="InterPro"/>
</dbReference>
<evidence type="ECO:0000256" key="1">
    <source>
        <dbReference type="ARBA" id="ARBA00004477"/>
    </source>
</evidence>
<accession>A0AAD4T540</accession>
<evidence type="ECO:0000256" key="5">
    <source>
        <dbReference type="ARBA" id="ARBA00023136"/>
    </source>
</evidence>
<comment type="subcellular location">
    <subcellularLocation>
        <location evidence="1">Endoplasmic reticulum membrane</location>
        <topology evidence="1">Multi-pass membrane protein</topology>
    </subcellularLocation>
</comment>
<protein>
    <submittedName>
        <fullName evidence="10">Uncharacterized protein</fullName>
    </submittedName>
</protein>
<sequence>MVALLDLFIASSIPVVEVLLVTGLGSFLALDSINILGDDARKLINNVVFYVFNPALISGNLSKTITYDSMVKLWFMPVNILITFIAGSAFGWILIQFTRPPSHLRGLILGCCAAGNLGNLLLIIVPAVCKEKGSPFGDPDVCNTFGVAYASLSMAIGAIYLWSYVYNLVRIFSTNTEETKEDIPVSSLKFPDETSKLFPESCTEELLPSNYCSISGISENQAQLPYSINPIKKIPFLVKCRQQFEMMAEHIHFKRLFAPSTIGAIVGFFIGIVPQIRRLLIGGSAPLRVIQDSASLLSNAAVPTLTLIVGGNLTKGIRGSGMQKSVVIGIVVVRYILLPMLGVIVVKGAFRLGLIQSDPLYQFVLLLQFVMPPAMNIGTITQLFKSGESECSVILLWTYSVASISLTIWTTFFLWLVSS</sequence>
<evidence type="ECO:0000313" key="11">
    <source>
        <dbReference type="Proteomes" id="UP001202328"/>
    </source>
</evidence>
<dbReference type="InterPro" id="IPR004776">
    <property type="entry name" value="Mem_transp_PIN-like"/>
</dbReference>
<evidence type="ECO:0000313" key="10">
    <source>
        <dbReference type="EMBL" id="KAI3938063.1"/>
    </source>
</evidence>
<feature type="transmembrane region" description="Helical" evidence="9">
    <location>
        <begin position="326"/>
        <end position="348"/>
    </location>
</feature>
<evidence type="ECO:0000256" key="9">
    <source>
        <dbReference type="SAM" id="Phobius"/>
    </source>
</evidence>
<comment type="function">
    <text evidence="7">Involved in cellular auxin homeostasis by regulating auxin metabolism. Regulates intracellular auxin accumulation at the endoplasmic reticulum and thus auxin availability for nuclear auxin signaling.</text>
</comment>
<dbReference type="PANTHER" id="PTHR31651">
    <property type="match status" value="1"/>
</dbReference>
<dbReference type="GO" id="GO:0005789">
    <property type="term" value="C:endoplasmic reticulum membrane"/>
    <property type="evidence" value="ECO:0007669"/>
    <property type="project" value="UniProtKB-SubCell"/>
</dbReference>
<evidence type="ECO:0000256" key="6">
    <source>
        <dbReference type="ARBA" id="ARBA00023294"/>
    </source>
</evidence>
<dbReference type="PANTHER" id="PTHR31651:SF33">
    <property type="entry name" value="PROTEIN PIN-LIKES 1"/>
    <property type="match status" value="1"/>
</dbReference>
<organism evidence="10 11">
    <name type="scientific">Papaver atlanticum</name>
    <dbReference type="NCBI Taxonomy" id="357466"/>
    <lineage>
        <taxon>Eukaryota</taxon>
        <taxon>Viridiplantae</taxon>
        <taxon>Streptophyta</taxon>
        <taxon>Embryophyta</taxon>
        <taxon>Tracheophyta</taxon>
        <taxon>Spermatophyta</taxon>
        <taxon>Magnoliopsida</taxon>
        <taxon>Ranunculales</taxon>
        <taxon>Papaveraceae</taxon>
        <taxon>Papaveroideae</taxon>
        <taxon>Papaver</taxon>
    </lineage>
</organism>
<reference evidence="10" key="1">
    <citation type="submission" date="2022-04" db="EMBL/GenBank/DDBJ databases">
        <title>A functionally conserved STORR gene fusion in Papaver species that diverged 16.8 million years ago.</title>
        <authorList>
            <person name="Catania T."/>
        </authorList>
    </citation>
    <scope>NUCLEOTIDE SEQUENCE</scope>
    <source>
        <strain evidence="10">S-188037</strain>
    </source>
</reference>
<dbReference type="Proteomes" id="UP001202328">
    <property type="component" value="Unassembled WGS sequence"/>
</dbReference>
<feature type="transmembrane region" description="Helical" evidence="9">
    <location>
        <begin position="12"/>
        <end position="31"/>
    </location>
</feature>
<evidence type="ECO:0000256" key="3">
    <source>
        <dbReference type="ARBA" id="ARBA00022692"/>
    </source>
</evidence>
<gene>
    <name evidence="10" type="ORF">MKW98_018619</name>
</gene>
<feature type="transmembrane region" description="Helical" evidence="9">
    <location>
        <begin position="256"/>
        <end position="276"/>
    </location>
</feature>
<dbReference type="Pfam" id="PF03547">
    <property type="entry name" value="Mem_trans"/>
    <property type="match status" value="1"/>
</dbReference>
<feature type="transmembrane region" description="Helical" evidence="9">
    <location>
        <begin position="296"/>
        <end position="314"/>
    </location>
</feature>
<comment type="caution">
    <text evidence="10">The sequence shown here is derived from an EMBL/GenBank/DDBJ whole genome shotgun (WGS) entry which is preliminary data.</text>
</comment>
<evidence type="ECO:0000256" key="2">
    <source>
        <dbReference type="ARBA" id="ARBA00022448"/>
    </source>
</evidence>
<feature type="transmembrane region" description="Helical" evidence="9">
    <location>
        <begin position="360"/>
        <end position="381"/>
    </location>
</feature>
<dbReference type="EMBL" id="JAJJMB010005585">
    <property type="protein sequence ID" value="KAI3938063.1"/>
    <property type="molecule type" value="Genomic_DNA"/>
</dbReference>
<feature type="transmembrane region" description="Helical" evidence="9">
    <location>
        <begin position="148"/>
        <end position="169"/>
    </location>
</feature>
<keyword evidence="2" id="KW-0813">Transport</keyword>
<proteinExistence type="inferred from homology"/>
<dbReference type="InterPro" id="IPR045033">
    <property type="entry name" value="PILS1/3/4/5/7"/>
</dbReference>
<keyword evidence="11" id="KW-1185">Reference proteome</keyword>